<protein>
    <submittedName>
        <fullName evidence="1">Uncharacterized protein</fullName>
    </submittedName>
</protein>
<accession>A0A0B3S0E4</accession>
<name>A0A0B3S0E4_9RHOB</name>
<dbReference type="RefSeq" id="WP_043146724.1">
    <property type="nucleotide sequence ID" value="NZ_JSUQ01000033.1"/>
</dbReference>
<dbReference type="EMBL" id="JSUQ01000033">
    <property type="protein sequence ID" value="KHQ50011.1"/>
    <property type="molecule type" value="Genomic_DNA"/>
</dbReference>
<dbReference type="Proteomes" id="UP000030960">
    <property type="component" value="Unassembled WGS sequence"/>
</dbReference>
<sequence length="111" mass="12213">MDGATPNVVTEDGLRDLLSDGYLIEVVCNRTAEKRHNSWYGSWVVHAVTKDGQDAKMLVTSRSVFKLREFKTIVGLVSFLADMGCLSANIPLIAGRRERHEASEGFPTATS</sequence>
<dbReference type="OrthoDB" id="7917345at2"/>
<keyword evidence="2" id="KW-1185">Reference proteome</keyword>
<gene>
    <name evidence="1" type="ORF">OA50_05447</name>
</gene>
<proteinExistence type="predicted"/>
<organism evidence="1 2">
    <name type="scientific">Mameliella alba</name>
    <dbReference type="NCBI Taxonomy" id="561184"/>
    <lineage>
        <taxon>Bacteria</taxon>
        <taxon>Pseudomonadati</taxon>
        <taxon>Pseudomonadota</taxon>
        <taxon>Alphaproteobacteria</taxon>
        <taxon>Rhodobacterales</taxon>
        <taxon>Roseobacteraceae</taxon>
        <taxon>Mameliella</taxon>
    </lineage>
</organism>
<evidence type="ECO:0000313" key="2">
    <source>
        <dbReference type="Proteomes" id="UP000030960"/>
    </source>
</evidence>
<dbReference type="AlphaFoldDB" id="A0A0B3S0E4"/>
<reference evidence="1 2" key="1">
    <citation type="submission" date="2014-10" db="EMBL/GenBank/DDBJ databases">
        <title>Genome sequence of Ponticoccus sp. strain UMTAT08 isolated from clonal culture of toxic dinoflagellate Alexandrium tamiyavanichii.</title>
        <authorList>
            <person name="Gan H.Y."/>
            <person name="Muhd D.-D."/>
            <person name="Mohd Noor M.E."/>
            <person name="Yeong Y.S."/>
            <person name="Usup G."/>
        </authorList>
    </citation>
    <scope>NUCLEOTIDE SEQUENCE [LARGE SCALE GENOMIC DNA]</scope>
    <source>
        <strain evidence="1 2">UMTAT08</strain>
    </source>
</reference>
<evidence type="ECO:0000313" key="1">
    <source>
        <dbReference type="EMBL" id="KHQ50011.1"/>
    </source>
</evidence>
<comment type="caution">
    <text evidence="1">The sequence shown here is derived from an EMBL/GenBank/DDBJ whole genome shotgun (WGS) entry which is preliminary data.</text>
</comment>